<dbReference type="EMBL" id="JMCB01000012">
    <property type="protein sequence ID" value="KFE65456.1"/>
    <property type="molecule type" value="Genomic_DNA"/>
</dbReference>
<reference evidence="1 2" key="1">
    <citation type="submission" date="2014-04" db="EMBL/GenBank/DDBJ databases">
        <title>Genome assembly of Hyalangium minutum DSM 14724.</title>
        <authorList>
            <person name="Sharma G."/>
            <person name="Subramanian S."/>
        </authorList>
    </citation>
    <scope>NUCLEOTIDE SEQUENCE [LARGE SCALE GENOMIC DNA]</scope>
    <source>
        <strain evidence="1 2">DSM 14724</strain>
    </source>
</reference>
<organism evidence="1 2">
    <name type="scientific">Hyalangium minutum</name>
    <dbReference type="NCBI Taxonomy" id="394096"/>
    <lineage>
        <taxon>Bacteria</taxon>
        <taxon>Pseudomonadati</taxon>
        <taxon>Myxococcota</taxon>
        <taxon>Myxococcia</taxon>
        <taxon>Myxococcales</taxon>
        <taxon>Cystobacterineae</taxon>
        <taxon>Archangiaceae</taxon>
        <taxon>Hyalangium</taxon>
    </lineage>
</organism>
<dbReference type="STRING" id="394096.DB31_1572"/>
<keyword evidence="2" id="KW-1185">Reference proteome</keyword>
<dbReference type="OrthoDB" id="5518034at2"/>
<dbReference type="AlphaFoldDB" id="A0A085WCP3"/>
<evidence type="ECO:0000313" key="1">
    <source>
        <dbReference type="EMBL" id="KFE65456.1"/>
    </source>
</evidence>
<dbReference type="PROSITE" id="PS51257">
    <property type="entry name" value="PROKAR_LIPOPROTEIN"/>
    <property type="match status" value="1"/>
</dbReference>
<dbReference type="Proteomes" id="UP000028725">
    <property type="component" value="Unassembled WGS sequence"/>
</dbReference>
<evidence type="ECO:0008006" key="3">
    <source>
        <dbReference type="Google" id="ProtNLM"/>
    </source>
</evidence>
<evidence type="ECO:0000313" key="2">
    <source>
        <dbReference type="Proteomes" id="UP000028725"/>
    </source>
</evidence>
<comment type="caution">
    <text evidence="1">The sequence shown here is derived from an EMBL/GenBank/DDBJ whole genome shotgun (WGS) entry which is preliminary data.</text>
</comment>
<name>A0A085WCP3_9BACT</name>
<proteinExistence type="predicted"/>
<sequence>MRLLPLGLLVWVSACSGPPAPDGALCQDVITRMCLARTCEGVNEQLALGSMDCQSTLEERTGCGAEEFAFSTPSRERVLRCRLPLVRQGTDPNKAPRCEDVDEVLEDCPDLTGFLGGRQP</sequence>
<gene>
    <name evidence="1" type="ORF">DB31_1572</name>
</gene>
<dbReference type="RefSeq" id="WP_044193289.1">
    <property type="nucleotide sequence ID" value="NZ_JMCB01000012.1"/>
</dbReference>
<accession>A0A085WCP3</accession>
<protein>
    <recommendedName>
        <fullName evidence="3">Lipoprotein</fullName>
    </recommendedName>
</protein>